<dbReference type="AlphaFoldDB" id="A0A8B6FGS8"/>
<feature type="domain" description="DUF6570" evidence="3">
    <location>
        <begin position="432"/>
        <end position="549"/>
    </location>
</feature>
<name>A0A8B6FGS8_MYTGA</name>
<evidence type="ECO:0000259" key="3">
    <source>
        <dbReference type="Pfam" id="PF20209"/>
    </source>
</evidence>
<dbReference type="OrthoDB" id="6159664at2759"/>
<dbReference type="InterPro" id="IPR025476">
    <property type="entry name" value="Helitron_helicase-like"/>
</dbReference>
<sequence length="974" mass="110840">MNVPYMIEGCVAGNIHQGCNIFRNAGVQCTAIAYMAIVTIFLFNSNVQNSLGNPLNNFSSQIIDDIVVNGNQVYENLLIENGFPEGHYLAHDELPSILSLPVVSNINSVVYSDMLYGMIGQTTYEQGSGALNFQEAFNTGFQVSDFLLCTFGDLSIAVAHVNTVYYVFDSHSRNTLGQFSESGSSVLLQFNSMSSVVNYLNSMYGGAYFNISPVILQYDGHACINNEISMNTTTTENTACMHVNGSDIVNEYLQKSEDFRMYRNEVDQATLINIEETNTLKRKFDRSDYMYSLSLTKKRKSSKRVKVSNKSDFHIVMDMNNDPKRNFITVLNGSVSEVLNVSSSELTHLDKNAKSDAKLVRNNVHSELFDLEIRRVPEYSCSSCGRFLFENEVNFVNFEGEHFSMLGLTKESKLCAFCLSSLKKKTKPYANLKYNELEPFDIPYCLQGLTLMEKRLISKIHVFMTIIILPGGQYAEKGMAIDFPANMIENFSSLPRKFSDSNIITVSYGENKDLKTSHLVRKAKISKCLQWLKLNNAAYKNITVDNDALSKLVDINEANDGVHIDNIEEFGIIETDQSLPNVEFGNIANMEKFPHLNLQKINGKPVNCYDLNEGEESAFPYLFPKGINGFSHKRNLPVPVSQYFKYRLLYKDGRFRKDLPYVMHAINYYEFSRLMNSVSIHMRMKKNANPVKAKDIKDFKVNKDFVENSYMFMKQIKGTAAYWKTTLQNLLAMFKSLGPPSIFLTLSANDMHWPDLLMNLKGCSYHEASQIKNGIDLVRQDPFMTALHFQRRYKSLFKHVICGKLKPLGTVIDYFTRIEFQNRGSPHVHMFLWIENFEKIFSHQASLLDYINKTISTNGSLSQAKKFQTHCHTSYCLRTLGACRFGFPFKPCQETRLLNNIDISSESSRGKFYELQRSRSCAYINAFNPIILEHWQANMDIQIVGNAESAAYYVCAYICKSEPEDLKSILSSVI</sequence>
<dbReference type="PANTHER" id="PTHR47642:SF3">
    <property type="entry name" value="ATP-DEPENDENT DNA HELICASE"/>
    <property type="match status" value="1"/>
</dbReference>
<dbReference type="Pfam" id="PF20209">
    <property type="entry name" value="DUF6570"/>
    <property type="match status" value="1"/>
</dbReference>
<dbReference type="Pfam" id="PF14214">
    <property type="entry name" value="Helitron_like_N"/>
    <property type="match status" value="1"/>
</dbReference>
<evidence type="ECO:0000313" key="4">
    <source>
        <dbReference type="EMBL" id="VDI48269.1"/>
    </source>
</evidence>
<dbReference type="Gene3D" id="3.90.70.120">
    <property type="match status" value="1"/>
</dbReference>
<evidence type="ECO:0000259" key="2">
    <source>
        <dbReference type="Pfam" id="PF14214"/>
    </source>
</evidence>
<feature type="domain" description="Helitron helicase-like" evidence="2">
    <location>
        <begin position="643"/>
        <end position="831"/>
    </location>
</feature>
<accession>A0A8B6FGS8</accession>
<reference evidence="4" key="1">
    <citation type="submission" date="2018-11" db="EMBL/GenBank/DDBJ databases">
        <authorList>
            <person name="Alioto T."/>
            <person name="Alioto T."/>
        </authorList>
    </citation>
    <scope>NUCLEOTIDE SEQUENCE</scope>
</reference>
<dbReference type="PANTHER" id="PTHR47642">
    <property type="entry name" value="ATP-DEPENDENT DNA HELICASE"/>
    <property type="match status" value="1"/>
</dbReference>
<proteinExistence type="predicted"/>
<evidence type="ECO:0000313" key="5">
    <source>
        <dbReference type="Proteomes" id="UP000596742"/>
    </source>
</evidence>
<dbReference type="Proteomes" id="UP000596742">
    <property type="component" value="Unassembled WGS sequence"/>
</dbReference>
<dbReference type="InterPro" id="IPR006928">
    <property type="entry name" value="Herpes_teg_USP"/>
</dbReference>
<feature type="domain" description="Peptidase C76" evidence="1">
    <location>
        <begin position="19"/>
        <end position="175"/>
    </location>
</feature>
<dbReference type="SUPFAM" id="SSF54001">
    <property type="entry name" value="Cysteine proteinases"/>
    <property type="match status" value="1"/>
</dbReference>
<dbReference type="Pfam" id="PF04843">
    <property type="entry name" value="Herpes_teg_N"/>
    <property type="match status" value="1"/>
</dbReference>
<dbReference type="EMBL" id="UYJE01006707">
    <property type="protein sequence ID" value="VDI48269.1"/>
    <property type="molecule type" value="Genomic_DNA"/>
</dbReference>
<dbReference type="InterPro" id="IPR038765">
    <property type="entry name" value="Papain-like_cys_pep_sf"/>
</dbReference>
<gene>
    <name evidence="4" type="ORF">MGAL_10B001922</name>
</gene>
<protein>
    <recommendedName>
        <fullName evidence="6">Helitron helicase-like domain-containing protein</fullName>
    </recommendedName>
</protein>
<comment type="caution">
    <text evidence="4">The sequence shown here is derived from an EMBL/GenBank/DDBJ whole genome shotgun (WGS) entry which is preliminary data.</text>
</comment>
<dbReference type="InterPro" id="IPR046700">
    <property type="entry name" value="DUF6570"/>
</dbReference>
<keyword evidence="5" id="KW-1185">Reference proteome</keyword>
<organism evidence="4 5">
    <name type="scientific">Mytilus galloprovincialis</name>
    <name type="common">Mediterranean mussel</name>
    <dbReference type="NCBI Taxonomy" id="29158"/>
    <lineage>
        <taxon>Eukaryota</taxon>
        <taxon>Metazoa</taxon>
        <taxon>Spiralia</taxon>
        <taxon>Lophotrochozoa</taxon>
        <taxon>Mollusca</taxon>
        <taxon>Bivalvia</taxon>
        <taxon>Autobranchia</taxon>
        <taxon>Pteriomorphia</taxon>
        <taxon>Mytilida</taxon>
        <taxon>Mytiloidea</taxon>
        <taxon>Mytilidae</taxon>
        <taxon>Mytilinae</taxon>
        <taxon>Mytilus</taxon>
    </lineage>
</organism>
<evidence type="ECO:0008006" key="6">
    <source>
        <dbReference type="Google" id="ProtNLM"/>
    </source>
</evidence>
<evidence type="ECO:0000259" key="1">
    <source>
        <dbReference type="Pfam" id="PF04843"/>
    </source>
</evidence>
<dbReference type="InterPro" id="IPR051055">
    <property type="entry name" value="PIF1_helicase"/>
</dbReference>